<organism evidence="1">
    <name type="scientific">Ignisphaera aggregans</name>
    <dbReference type="NCBI Taxonomy" id="334771"/>
    <lineage>
        <taxon>Archaea</taxon>
        <taxon>Thermoproteota</taxon>
        <taxon>Thermoprotei</taxon>
        <taxon>Desulfurococcales</taxon>
        <taxon>Desulfurococcaceae</taxon>
        <taxon>Ignisphaera</taxon>
    </lineage>
</organism>
<sequence>MNNLRIFYAKVTFSWGFVVRHRGVTAAQPAYPIPPPTTVVGTFAYPLLRILGLPPINKASSIAWGEGRLISDLMKPLLESTIMATAALISPRMCEEVALPHSHGKSLRVGVAVYQELGRIIASPYKTGGQVKDIKSSKVLESRFFTDAIPKAFPVQAVGATYAPALMVKLLWVLNAEKLSKEINVSIDKLDSAGRKAVYGVVRIGSKEGIVALEEAMYVQNPRILDPGEKVNSRFYIEQSCVEALDPAMTAEIVLPDLQYKLTSYYLPAHIGSNTVIIPLAEGETPPLFRVLSPCKAIAIPNLEGVIGVTHIWA</sequence>
<evidence type="ECO:0000313" key="1">
    <source>
        <dbReference type="EMBL" id="HEH30947.1"/>
    </source>
</evidence>
<comment type="caution">
    <text evidence="1">The sequence shown here is derived from an EMBL/GenBank/DDBJ whole genome shotgun (WGS) entry which is preliminary data.</text>
</comment>
<dbReference type="AlphaFoldDB" id="A0A7J2TAP4"/>
<reference evidence="1" key="1">
    <citation type="journal article" date="2020" name="mSystems">
        <title>Genome- and Community-Level Interaction Insights into Carbon Utilization and Element Cycling Functions of Hydrothermarchaeota in Hydrothermal Sediment.</title>
        <authorList>
            <person name="Zhou Z."/>
            <person name="Liu Y."/>
            <person name="Xu W."/>
            <person name="Pan J."/>
            <person name="Luo Z.H."/>
            <person name="Li M."/>
        </authorList>
    </citation>
    <scope>NUCLEOTIDE SEQUENCE [LARGE SCALE GENOMIC DNA]</scope>
    <source>
        <strain evidence="1">SpSt-27</strain>
    </source>
</reference>
<dbReference type="EMBL" id="DSLL01000015">
    <property type="protein sequence ID" value="HEH30947.1"/>
    <property type="molecule type" value="Genomic_DNA"/>
</dbReference>
<name>A0A7J2TAP4_9CREN</name>
<dbReference type="InterPro" id="IPR053725">
    <property type="entry name" value="CRISPR_Cas5_sf"/>
</dbReference>
<accession>A0A7J2TAP4</accession>
<protein>
    <submittedName>
        <fullName evidence="1">CRISPR-associated protein Cas5</fullName>
    </submittedName>
</protein>
<gene>
    <name evidence="1" type="ORF">ENP99_02385</name>
</gene>
<proteinExistence type="predicted"/>
<dbReference type="Gene3D" id="3.30.70.3120">
    <property type="match status" value="1"/>
</dbReference>